<organism evidence="2">
    <name type="scientific">mine drainage metagenome</name>
    <dbReference type="NCBI Taxonomy" id="410659"/>
    <lineage>
        <taxon>unclassified sequences</taxon>
        <taxon>metagenomes</taxon>
        <taxon>ecological metagenomes</taxon>
    </lineage>
</organism>
<accession>E6QW08</accession>
<name>E6QW08_9ZZZZ</name>
<dbReference type="AlphaFoldDB" id="E6QW08"/>
<dbReference type="EMBL" id="CABR01000144">
    <property type="protein sequence ID" value="CBI11431.1"/>
    <property type="molecule type" value="Genomic_DNA"/>
</dbReference>
<evidence type="ECO:0000256" key="1">
    <source>
        <dbReference type="SAM" id="MobiDB-lite"/>
    </source>
</evidence>
<protein>
    <submittedName>
        <fullName evidence="2">Uncharacterized protein</fullName>
    </submittedName>
</protein>
<gene>
    <name evidence="2" type="ORF">CARN7_2260</name>
</gene>
<evidence type="ECO:0000313" key="2">
    <source>
        <dbReference type="EMBL" id="CBI11431.1"/>
    </source>
</evidence>
<sequence>MGAFPGTQWHRTQLGVVARNPNRPISQSAQFPAKINCDYGMCRLTFFANELAINGTGPQSTTTSSRYSAKKTGQRNFEGAGLTTPERKNSI</sequence>
<feature type="region of interest" description="Disordered" evidence="1">
    <location>
        <begin position="54"/>
        <end position="91"/>
    </location>
</feature>
<reference evidence="2" key="1">
    <citation type="submission" date="2009-10" db="EMBL/GenBank/DDBJ databases">
        <title>Diversity of trophic interactions inside an arsenic-rich microbial ecosystem.</title>
        <authorList>
            <person name="Bertin P.N."/>
            <person name="Heinrich-Salmeron A."/>
            <person name="Pelletier E."/>
            <person name="Goulhen-Chollet F."/>
            <person name="Arsene-Ploetze F."/>
            <person name="Gallien S."/>
            <person name="Calteau A."/>
            <person name="Vallenet D."/>
            <person name="Casiot C."/>
            <person name="Chane-Woon-Ming B."/>
            <person name="Giloteaux L."/>
            <person name="Barakat M."/>
            <person name="Bonnefoy V."/>
            <person name="Bruneel O."/>
            <person name="Chandler M."/>
            <person name="Cleiss J."/>
            <person name="Duran R."/>
            <person name="Elbaz-Poulichet F."/>
            <person name="Fonknechten N."/>
            <person name="Lauga B."/>
            <person name="Mornico D."/>
            <person name="Ortet P."/>
            <person name="Schaeffer C."/>
            <person name="Siguier P."/>
            <person name="Alexander Thil Smith A."/>
            <person name="Van Dorsselaer A."/>
            <person name="Weissenbach J."/>
            <person name="Medigue C."/>
            <person name="Le Paslier D."/>
        </authorList>
    </citation>
    <scope>NUCLEOTIDE SEQUENCE</scope>
</reference>
<comment type="caution">
    <text evidence="2">The sequence shown here is derived from an EMBL/GenBank/DDBJ whole genome shotgun (WGS) entry which is preliminary data.</text>
</comment>
<proteinExistence type="predicted"/>
<feature type="compositionally biased region" description="Polar residues" evidence="1">
    <location>
        <begin position="56"/>
        <end position="67"/>
    </location>
</feature>